<evidence type="ECO:0000313" key="1">
    <source>
        <dbReference type="EMBL" id="MTV51065.1"/>
    </source>
</evidence>
<dbReference type="EMBL" id="WNKU01000071">
    <property type="protein sequence ID" value="MTV51065.1"/>
    <property type="molecule type" value="Genomic_DNA"/>
</dbReference>
<sequence length="112" mass="12992">MDKITIAREHPFNIETLKEEIINDYPSMTEENKQLVKLALGIDDYENTTNPTKEDLERIPSNKYLIVYQTMPYYFQDILEITVSGAKINLALLTSFIPLGFIIRKLGSLFFE</sequence>
<dbReference type="Proteomes" id="UP000430670">
    <property type="component" value="Unassembled WGS sequence"/>
</dbReference>
<proteinExistence type="predicted"/>
<evidence type="ECO:0000313" key="2">
    <source>
        <dbReference type="Proteomes" id="UP000430670"/>
    </source>
</evidence>
<name>A0A6I3SQT8_HELMO</name>
<gene>
    <name evidence="1" type="ORF">GJ688_19400</name>
</gene>
<organism evidence="1 2">
    <name type="scientific">Heliobacterium mobile</name>
    <name type="common">Heliobacillus mobilis</name>
    <dbReference type="NCBI Taxonomy" id="28064"/>
    <lineage>
        <taxon>Bacteria</taxon>
        <taxon>Bacillati</taxon>
        <taxon>Bacillota</taxon>
        <taxon>Clostridia</taxon>
        <taxon>Eubacteriales</taxon>
        <taxon>Heliobacteriaceae</taxon>
        <taxon>Heliobacterium</taxon>
    </lineage>
</organism>
<dbReference type="AlphaFoldDB" id="A0A6I3SQT8"/>
<accession>A0A6I3SQT8</accession>
<keyword evidence="2" id="KW-1185">Reference proteome</keyword>
<comment type="caution">
    <text evidence="1">The sequence shown here is derived from an EMBL/GenBank/DDBJ whole genome shotgun (WGS) entry which is preliminary data.</text>
</comment>
<reference evidence="1 2" key="1">
    <citation type="submission" date="2019-11" db="EMBL/GenBank/DDBJ databases">
        <title>Whole-genome sequence of a the green, strictly anaerobic photosynthetic bacterium Heliobacillus mobilis DSM 6151.</title>
        <authorList>
            <person name="Kyndt J.A."/>
            <person name="Meyer T.E."/>
        </authorList>
    </citation>
    <scope>NUCLEOTIDE SEQUENCE [LARGE SCALE GENOMIC DNA]</scope>
    <source>
        <strain evidence="1 2">DSM 6151</strain>
    </source>
</reference>
<protein>
    <submittedName>
        <fullName evidence="1">Uncharacterized protein</fullName>
    </submittedName>
</protein>